<evidence type="ECO:0000259" key="6">
    <source>
        <dbReference type="PROSITE" id="PS50235"/>
    </source>
</evidence>
<feature type="compositionally biased region" description="Low complexity" evidence="4">
    <location>
        <begin position="224"/>
        <end position="254"/>
    </location>
</feature>
<feature type="region of interest" description="Disordered" evidence="4">
    <location>
        <begin position="1526"/>
        <end position="1571"/>
    </location>
</feature>
<feature type="domain" description="USP" evidence="6">
    <location>
        <begin position="1181"/>
        <end position="1449"/>
    </location>
</feature>
<feature type="region of interest" description="Disordered" evidence="4">
    <location>
        <begin position="858"/>
        <end position="878"/>
    </location>
</feature>
<feature type="compositionally biased region" description="Basic residues" evidence="4">
    <location>
        <begin position="1535"/>
        <end position="1546"/>
    </location>
</feature>
<feature type="compositionally biased region" description="Pro residues" evidence="4">
    <location>
        <begin position="9"/>
        <end position="20"/>
    </location>
</feature>
<dbReference type="PANTHER" id="PTHR22975">
    <property type="entry name" value="UBIQUITIN SPECIFIC PROTEINASE"/>
    <property type="match status" value="1"/>
</dbReference>
<dbReference type="Pfam" id="PF04780">
    <property type="entry name" value="DUF629"/>
    <property type="match status" value="1"/>
</dbReference>
<dbReference type="InterPro" id="IPR001394">
    <property type="entry name" value="Peptidase_C19_UCH"/>
</dbReference>
<dbReference type="InterPro" id="IPR006866">
    <property type="entry name" value="DUF627_N"/>
</dbReference>
<dbReference type="EMBL" id="BQKI01000015">
    <property type="protein sequence ID" value="GJN08986.1"/>
    <property type="molecule type" value="Genomic_DNA"/>
</dbReference>
<gene>
    <name evidence="7" type="primary">ga26950</name>
    <name evidence="7" type="ORF">PR202_ga26950</name>
</gene>
<dbReference type="InterPro" id="IPR013087">
    <property type="entry name" value="Znf_C2H2_type"/>
</dbReference>
<evidence type="ECO:0000256" key="3">
    <source>
        <dbReference type="SAM" id="Coils"/>
    </source>
</evidence>
<feature type="region of interest" description="Disordered" evidence="4">
    <location>
        <begin position="179"/>
        <end position="207"/>
    </location>
</feature>
<feature type="compositionally biased region" description="Basic and acidic residues" evidence="4">
    <location>
        <begin position="193"/>
        <end position="207"/>
    </location>
</feature>
<comment type="caution">
    <text evidence="7">The sequence shown here is derived from an EMBL/GenBank/DDBJ whole genome shotgun (WGS) entry which is preliminary data.</text>
</comment>
<dbReference type="GO" id="GO:0004843">
    <property type="term" value="F:cysteine-type deubiquitinase activity"/>
    <property type="evidence" value="ECO:0007669"/>
    <property type="project" value="InterPro"/>
</dbReference>
<evidence type="ECO:0000313" key="7">
    <source>
        <dbReference type="EMBL" id="GJN08986.1"/>
    </source>
</evidence>
<organism evidence="7 8">
    <name type="scientific">Eleusine coracana subsp. coracana</name>
    <dbReference type="NCBI Taxonomy" id="191504"/>
    <lineage>
        <taxon>Eukaryota</taxon>
        <taxon>Viridiplantae</taxon>
        <taxon>Streptophyta</taxon>
        <taxon>Embryophyta</taxon>
        <taxon>Tracheophyta</taxon>
        <taxon>Spermatophyta</taxon>
        <taxon>Magnoliopsida</taxon>
        <taxon>Liliopsida</taxon>
        <taxon>Poales</taxon>
        <taxon>Poaceae</taxon>
        <taxon>PACMAD clade</taxon>
        <taxon>Chloridoideae</taxon>
        <taxon>Cynodonteae</taxon>
        <taxon>Eleusininae</taxon>
        <taxon>Eleusine</taxon>
    </lineage>
</organism>
<dbReference type="InterPro" id="IPR006865">
    <property type="entry name" value="DUF629"/>
</dbReference>
<dbReference type="Pfam" id="PF00443">
    <property type="entry name" value="UCH"/>
    <property type="match status" value="1"/>
</dbReference>
<dbReference type="InterPro" id="IPR028889">
    <property type="entry name" value="USP"/>
</dbReference>
<feature type="coiled-coil region" evidence="3">
    <location>
        <begin position="919"/>
        <end position="951"/>
    </location>
</feature>
<evidence type="ECO:0000256" key="2">
    <source>
        <dbReference type="ARBA" id="ARBA00022801"/>
    </source>
</evidence>
<dbReference type="SUPFAM" id="SSF54001">
    <property type="entry name" value="Cysteine proteinases"/>
    <property type="match status" value="1"/>
</dbReference>
<feature type="transmembrane region" description="Helical" evidence="5">
    <location>
        <begin position="1475"/>
        <end position="1493"/>
    </location>
</feature>
<dbReference type="Gene3D" id="3.90.70.10">
    <property type="entry name" value="Cysteine proteinases"/>
    <property type="match status" value="2"/>
</dbReference>
<reference evidence="7" key="2">
    <citation type="submission" date="2021-12" db="EMBL/GenBank/DDBJ databases">
        <title>Resequencing data analysis of finger millet.</title>
        <authorList>
            <person name="Hatakeyama M."/>
            <person name="Aluri S."/>
            <person name="Balachadran M.T."/>
            <person name="Sivarajan S.R."/>
            <person name="Poveda L."/>
            <person name="Shimizu-Inatsugi R."/>
            <person name="Schlapbach R."/>
            <person name="Sreeman S.M."/>
            <person name="Shimizu K.K."/>
        </authorList>
    </citation>
    <scope>NUCLEOTIDE SEQUENCE</scope>
</reference>
<evidence type="ECO:0000313" key="8">
    <source>
        <dbReference type="Proteomes" id="UP001054889"/>
    </source>
</evidence>
<protein>
    <recommendedName>
        <fullName evidence="6">USP domain-containing protein</fullName>
    </recommendedName>
</protein>
<reference evidence="7" key="1">
    <citation type="journal article" date="2018" name="DNA Res.">
        <title>Multiple hybrid de novo genome assembly of finger millet, an orphan allotetraploid crop.</title>
        <authorList>
            <person name="Hatakeyama M."/>
            <person name="Aluri S."/>
            <person name="Balachadran M.T."/>
            <person name="Sivarajan S.R."/>
            <person name="Patrignani A."/>
            <person name="Gruter S."/>
            <person name="Poveda L."/>
            <person name="Shimizu-Inatsugi R."/>
            <person name="Baeten J."/>
            <person name="Francoijs K.J."/>
            <person name="Nataraja K.N."/>
            <person name="Reddy Y.A.N."/>
            <person name="Phadnis S."/>
            <person name="Ravikumar R.L."/>
            <person name="Schlapbach R."/>
            <person name="Sreeman S.M."/>
            <person name="Shimizu K.K."/>
        </authorList>
    </citation>
    <scope>NUCLEOTIDE SEQUENCE</scope>
</reference>
<dbReference type="Proteomes" id="UP001054889">
    <property type="component" value="Unassembled WGS sequence"/>
</dbReference>
<proteinExistence type="predicted"/>
<keyword evidence="2" id="KW-0378">Hydrolase</keyword>
<dbReference type="InterPro" id="IPR038765">
    <property type="entry name" value="Papain-like_cys_pep_sf"/>
</dbReference>
<feature type="transmembrane region" description="Helical" evidence="5">
    <location>
        <begin position="1582"/>
        <end position="1602"/>
    </location>
</feature>
<name>A0AAV5DF07_ELECO</name>
<feature type="compositionally biased region" description="Acidic residues" evidence="4">
    <location>
        <begin position="1550"/>
        <end position="1566"/>
    </location>
</feature>
<keyword evidence="8" id="KW-1185">Reference proteome</keyword>
<dbReference type="InterPro" id="IPR052398">
    <property type="entry name" value="Ubiquitin_hydrolase_53/54"/>
</dbReference>
<keyword evidence="5" id="KW-0472">Membrane</keyword>
<dbReference type="PROSITE" id="PS50235">
    <property type="entry name" value="USP_3"/>
    <property type="match status" value="1"/>
</dbReference>
<feature type="region of interest" description="Disordered" evidence="4">
    <location>
        <begin position="1"/>
        <end position="38"/>
    </location>
</feature>
<dbReference type="Pfam" id="PF04781">
    <property type="entry name" value="DUF627"/>
    <property type="match status" value="1"/>
</dbReference>
<keyword evidence="5" id="KW-1133">Transmembrane helix</keyword>
<evidence type="ECO:0000256" key="1">
    <source>
        <dbReference type="ARBA" id="ARBA00022786"/>
    </source>
</evidence>
<keyword evidence="1" id="KW-0833">Ubl conjugation pathway</keyword>
<keyword evidence="3" id="KW-0175">Coiled coil</keyword>
<dbReference type="InterPro" id="IPR021855">
    <property type="entry name" value="PAM68-like"/>
</dbReference>
<feature type="region of interest" description="Disordered" evidence="4">
    <location>
        <begin position="1072"/>
        <end position="1098"/>
    </location>
</feature>
<dbReference type="PROSITE" id="PS00028">
    <property type="entry name" value="ZINC_FINGER_C2H2_1"/>
    <property type="match status" value="1"/>
</dbReference>
<evidence type="ECO:0000256" key="5">
    <source>
        <dbReference type="SAM" id="Phobius"/>
    </source>
</evidence>
<dbReference type="GO" id="GO:0016579">
    <property type="term" value="P:protein deubiquitination"/>
    <property type="evidence" value="ECO:0007669"/>
    <property type="project" value="InterPro"/>
</dbReference>
<feature type="region of interest" description="Disordered" evidence="4">
    <location>
        <begin position="411"/>
        <end position="446"/>
    </location>
</feature>
<dbReference type="PANTHER" id="PTHR22975:SF9">
    <property type="entry name" value="ECHINUS SPLICE FORM 3"/>
    <property type="match status" value="1"/>
</dbReference>
<feature type="compositionally biased region" description="Basic and acidic residues" evidence="4">
    <location>
        <begin position="858"/>
        <end position="872"/>
    </location>
</feature>
<accession>A0AAV5DF07</accession>
<sequence>MGRKKRTPAPNPTPPPPSPAEGPRRPAATGGGGDDAAVRAEVDKALACLQRGSHARALRLMKDAIARHGEGSPLLLRAHGTVYSRAAAVLDDPAARARHHRAALQDVIAECERGLSIEAPSDPAPHSLRLPAPDLDQVQSDLRNLIQKANIASISTWVKTLGGGDDKLRLIPVRRLSDESESRLVPTVPSLRRTNEIKKATKTPEERRQEIEVRLAAMRLLQQQQQQNNAAVAADSSSSQSQGDEAPSSSSQSSHRADRRKGGSRKATISSASDRMDQVRAFWGSISVERRLAFLKTSIYDLKSHYATGMHKDKEAASAAADVLDDALGFASKSGKWEFWTCGRCRKRFADAESHQWHVMHEHVGILSHMLQIVLPQGIDADWTAMLIDCNWKPIDATVALKTLEEEQAYSLGPDKDKDSMSSDNWSSKDKSDTSESSASPHNEECDSFGLVMREGDRKWPLSDDDERAKILERIQSLFQILVKNKNLSLSSLNRVIQFAIDELRGMPSGPLLLNHSLDDSPLCICFLEASSLRKVLKFLQDLMQSSGLNRQLEKDEGLGDDDTFPKYHDTLEKVTLNSGSSELIIDCQSFGGKFDSESVDTDALLSWLYAGSSIGEHLLAWNRMRDERSDRSLDLLRALEREFNNLRNLCERKHEHARNEEGLLAVENLLCEEQRRRELVGRYAFQRYEEVLRKRQDELLERSAEELFNGSRSELDAISAILKEVHTSHFGYDDPFSGMAPRLCDFGAEEDEWSLHDFAHPSDSMVQMAVSKMKEQITTEINKIDARIMRVVAVMKQLERKIGPASALDYRMILLPLMKFFLQSHLEALVDKDARERSDAAQEAFLAELALDAKKNASKGGDMKQSHDKLKDKKKLKDSRRSKELKVTFVRFIWSQSEIHADCDDFGSKLPASDENFNEQEEEHRNRVQLEAEERKLEETLKYQRRIEDEAKQKHLAEQFRSTYASSVIGEAARPKTLNLIRGQDNHEGAPNNSSSAYLEGIKFGDFCFSEGSLREEHSTSGLSDMNWLQNSENSFRGKQNGWNSPGAEILNSNDMGISNLASNMNGVWKSAQPIKPTGNHGIQRSKKSTSESEKKYAQGVPGAVYDDDGASAPQFGMPAPRWRTSVDSSAMMPAAVCPEDDFDRRFEEDLNEAMRQSLGYDVYATDSINTSNGKEVYGAGLKNDAGEYNCFLNVIIQSLWHIRRFRNEFLKTSSLHKHIEDPCAVCALHEIFIDLSKAEKGHGEAVAPSSLRVALSKSYPNNKFFEEGQMNDASEMICPDFSFDELLKVVEMSHQATCDKERGGCGERSHFHHTLSSSPHVFTVGKSCGIASLLVDHHKQALLVIALELLGWQNSKESVDDICATLAGISTEIDISTFYHGLDHGSKHTLVSVVCYYGQHYHCFAFKDGRWVMYDDQTVKVIGSWGDVLVMCEKGHLQPQVLFFEAAKSEVLCLLETMTHMRSDLALAMELPLSHPHALICCNSTLIVFGLRCRSTASSRRARPLQARRNKNYRSDDDDAAAEPKIITLGRSGKSRRQRTRKQQQKPDDEDSEEEEEEEEDDERDATIPEVVTNRMMRRVGASVGAPLVLGVGFFPLFYYLKAVRKVDVPTWIPFGVSFIFFGAALLGVSYGIVSASWDPAREGSLLGWNEARRNWPVFWESLRGRSPPRRG</sequence>
<feature type="transmembrane region" description="Helical" evidence="5">
    <location>
        <begin position="1614"/>
        <end position="1636"/>
    </location>
</feature>
<feature type="compositionally biased region" description="Basic and acidic residues" evidence="4">
    <location>
        <begin position="414"/>
        <end position="434"/>
    </location>
</feature>
<evidence type="ECO:0000256" key="4">
    <source>
        <dbReference type="SAM" id="MobiDB-lite"/>
    </source>
</evidence>
<dbReference type="CDD" id="cd02257">
    <property type="entry name" value="Peptidase_C19"/>
    <property type="match status" value="1"/>
</dbReference>
<feature type="region of interest" description="Disordered" evidence="4">
    <location>
        <begin position="224"/>
        <end position="272"/>
    </location>
</feature>
<dbReference type="Pfam" id="PF11947">
    <property type="entry name" value="DUF3464"/>
    <property type="match status" value="1"/>
</dbReference>
<keyword evidence="5" id="KW-0812">Transmembrane</keyword>